<evidence type="ECO:0000256" key="4">
    <source>
        <dbReference type="ARBA" id="ARBA00023136"/>
    </source>
</evidence>
<dbReference type="Proteomes" id="UP000593566">
    <property type="component" value="Unassembled WGS sequence"/>
</dbReference>
<feature type="transmembrane region" description="Helical" evidence="6">
    <location>
        <begin position="102"/>
        <end position="123"/>
    </location>
</feature>
<evidence type="ECO:0000313" key="8">
    <source>
        <dbReference type="EMBL" id="KAF6217460.1"/>
    </source>
</evidence>
<feature type="transmembrane region" description="Helical" evidence="6">
    <location>
        <begin position="23"/>
        <end position="43"/>
    </location>
</feature>
<keyword evidence="9" id="KW-1185">Reference proteome</keyword>
<comment type="subcellular location">
    <subcellularLocation>
        <location evidence="1">Membrane</location>
        <topology evidence="1">Multi-pass membrane protein</topology>
    </subcellularLocation>
</comment>
<dbReference type="Pfam" id="PF20684">
    <property type="entry name" value="Fung_rhodopsin"/>
    <property type="match status" value="1"/>
</dbReference>
<evidence type="ECO:0000256" key="3">
    <source>
        <dbReference type="ARBA" id="ARBA00022989"/>
    </source>
</evidence>
<dbReference type="InterPro" id="IPR052337">
    <property type="entry name" value="SAT4-like"/>
</dbReference>
<dbReference type="RefSeq" id="XP_037146895.1">
    <property type="nucleotide sequence ID" value="XM_037297694.1"/>
</dbReference>
<feature type="domain" description="Rhodopsin" evidence="7">
    <location>
        <begin position="84"/>
        <end position="170"/>
    </location>
</feature>
<reference evidence="8 9" key="1">
    <citation type="journal article" date="2020" name="Genomics">
        <title>Complete, high-quality genomes from long-read metagenomic sequencing of two wolf lichen thalli reveals enigmatic genome architecture.</title>
        <authorList>
            <person name="McKenzie S.K."/>
            <person name="Walston R.F."/>
            <person name="Allen J.L."/>
        </authorList>
    </citation>
    <scope>NUCLEOTIDE SEQUENCE [LARGE SCALE GENOMIC DNA]</scope>
    <source>
        <strain evidence="8">WasteWater1</strain>
    </source>
</reference>
<dbReference type="PANTHER" id="PTHR33048">
    <property type="entry name" value="PTH11-LIKE INTEGRAL MEMBRANE PROTEIN (AFU_ORTHOLOGUE AFUA_5G11245)"/>
    <property type="match status" value="1"/>
</dbReference>
<dbReference type="AlphaFoldDB" id="A0A8H6F6F6"/>
<keyword evidence="3 6" id="KW-1133">Transmembrane helix</keyword>
<dbReference type="PANTHER" id="PTHR33048:SF47">
    <property type="entry name" value="INTEGRAL MEMBRANE PROTEIN-RELATED"/>
    <property type="match status" value="1"/>
</dbReference>
<dbReference type="EMBL" id="JACCJB010000027">
    <property type="protein sequence ID" value="KAF6217460.1"/>
    <property type="molecule type" value="Genomic_DNA"/>
</dbReference>
<gene>
    <name evidence="8" type="ORF">HO133_006798</name>
</gene>
<keyword evidence="4 6" id="KW-0472">Membrane</keyword>
<evidence type="ECO:0000256" key="1">
    <source>
        <dbReference type="ARBA" id="ARBA00004141"/>
    </source>
</evidence>
<proteinExistence type="inferred from homology"/>
<dbReference type="InterPro" id="IPR049326">
    <property type="entry name" value="Rhodopsin_dom_fungi"/>
</dbReference>
<organism evidence="8 9">
    <name type="scientific">Letharia lupina</name>
    <dbReference type="NCBI Taxonomy" id="560253"/>
    <lineage>
        <taxon>Eukaryota</taxon>
        <taxon>Fungi</taxon>
        <taxon>Dikarya</taxon>
        <taxon>Ascomycota</taxon>
        <taxon>Pezizomycotina</taxon>
        <taxon>Lecanoromycetes</taxon>
        <taxon>OSLEUM clade</taxon>
        <taxon>Lecanoromycetidae</taxon>
        <taxon>Lecanorales</taxon>
        <taxon>Lecanorineae</taxon>
        <taxon>Parmeliaceae</taxon>
        <taxon>Letharia</taxon>
    </lineage>
</organism>
<evidence type="ECO:0000256" key="5">
    <source>
        <dbReference type="ARBA" id="ARBA00038359"/>
    </source>
</evidence>
<comment type="similarity">
    <text evidence="5">Belongs to the SAT4 family.</text>
</comment>
<comment type="caution">
    <text evidence="8">The sequence shown here is derived from an EMBL/GenBank/DDBJ whole genome shotgun (WGS) entry which is preliminary data.</text>
</comment>
<evidence type="ECO:0000259" key="7">
    <source>
        <dbReference type="Pfam" id="PF20684"/>
    </source>
</evidence>
<dbReference type="GeneID" id="59335198"/>
<keyword evidence="2 6" id="KW-0812">Transmembrane</keyword>
<sequence length="344" mass="38007">MSSPTIPTAAEDPTLYANRDGQVISASVTLLVLPTVFVALRVMSRYMSGAGFWWDDMTVVLGMMLSWGPNIINILGMKHHSSVTISILFQYRIFPILSFRRIISACGAFVLAFEVASTVVFILECTPIHDFWVTLGGYLAPELGGRCINLVKFLLVNGSINTVTDFALLLTVGDGSPGDRGVALMRAKALANTLASESKHAAEIYPDRHLHLWFSPSIAVVSACLPSLRPLFVRVVWGRAQRPIVEQDDYFGPSNQLTPTWRSGSKAHDRCFNRLPDSGKVTLGSWTNNVAVYGGKGVQETEEEILELGSPREDEMETPMNRIRAKTTVVLTISERVDWQDDLF</sequence>
<evidence type="ECO:0000313" key="9">
    <source>
        <dbReference type="Proteomes" id="UP000593566"/>
    </source>
</evidence>
<protein>
    <recommendedName>
        <fullName evidence="7">Rhodopsin domain-containing protein</fullName>
    </recommendedName>
</protein>
<name>A0A8H6F6F6_9LECA</name>
<dbReference type="GO" id="GO:0016020">
    <property type="term" value="C:membrane"/>
    <property type="evidence" value="ECO:0007669"/>
    <property type="project" value="UniProtKB-SubCell"/>
</dbReference>
<accession>A0A8H6F6F6</accession>
<evidence type="ECO:0000256" key="6">
    <source>
        <dbReference type="SAM" id="Phobius"/>
    </source>
</evidence>
<evidence type="ECO:0000256" key="2">
    <source>
        <dbReference type="ARBA" id="ARBA00022692"/>
    </source>
</evidence>